<dbReference type="Gene3D" id="3.50.50.60">
    <property type="entry name" value="FAD/NAD(P)-binding domain"/>
    <property type="match status" value="1"/>
</dbReference>
<feature type="domain" description="FAD-binding" evidence="7">
    <location>
        <begin position="4"/>
        <end position="336"/>
    </location>
</feature>
<accession>A0A9W9GBR7</accession>
<keyword evidence="3" id="KW-0274">FAD</keyword>
<protein>
    <recommendedName>
        <fullName evidence="7">FAD-binding domain-containing protein</fullName>
    </recommendedName>
</protein>
<name>A0A9W9GBR7_9EURO</name>
<organism evidence="8 9">
    <name type="scientific">Penicillium angulare</name>
    <dbReference type="NCBI Taxonomy" id="116970"/>
    <lineage>
        <taxon>Eukaryota</taxon>
        <taxon>Fungi</taxon>
        <taxon>Dikarya</taxon>
        <taxon>Ascomycota</taxon>
        <taxon>Pezizomycotina</taxon>
        <taxon>Eurotiomycetes</taxon>
        <taxon>Eurotiomycetidae</taxon>
        <taxon>Eurotiales</taxon>
        <taxon>Aspergillaceae</taxon>
        <taxon>Penicillium</taxon>
    </lineage>
</organism>
<dbReference type="InterPro" id="IPR050493">
    <property type="entry name" value="FAD-dep_Monooxygenase_BioMet"/>
</dbReference>
<evidence type="ECO:0000256" key="3">
    <source>
        <dbReference type="ARBA" id="ARBA00022827"/>
    </source>
</evidence>
<comment type="similarity">
    <text evidence="1">Belongs to the paxM FAD-dependent monooxygenase family.</text>
</comment>
<evidence type="ECO:0000256" key="6">
    <source>
        <dbReference type="SAM" id="SignalP"/>
    </source>
</evidence>
<dbReference type="Proteomes" id="UP001149165">
    <property type="component" value="Unassembled WGS sequence"/>
</dbReference>
<keyword evidence="6" id="KW-0732">Signal</keyword>
<keyword evidence="5" id="KW-0503">Monooxygenase</keyword>
<feature type="chain" id="PRO_5040836356" description="FAD-binding domain-containing protein" evidence="6">
    <location>
        <begin position="19"/>
        <end position="448"/>
    </location>
</feature>
<keyword evidence="4" id="KW-0560">Oxidoreductase</keyword>
<evidence type="ECO:0000256" key="4">
    <source>
        <dbReference type="ARBA" id="ARBA00023002"/>
    </source>
</evidence>
<feature type="signal peptide" evidence="6">
    <location>
        <begin position="1"/>
        <end position="18"/>
    </location>
</feature>
<gene>
    <name evidence="8" type="ORF">N7456_000004</name>
</gene>
<keyword evidence="9" id="KW-1185">Reference proteome</keyword>
<dbReference type="AlphaFoldDB" id="A0A9W9GBR7"/>
<dbReference type="Pfam" id="PF01494">
    <property type="entry name" value="FAD_binding_3"/>
    <property type="match status" value="1"/>
</dbReference>
<dbReference type="GO" id="GO:0071949">
    <property type="term" value="F:FAD binding"/>
    <property type="evidence" value="ECO:0007669"/>
    <property type="project" value="InterPro"/>
</dbReference>
<evidence type="ECO:0000256" key="5">
    <source>
        <dbReference type="ARBA" id="ARBA00023033"/>
    </source>
</evidence>
<evidence type="ECO:0000313" key="8">
    <source>
        <dbReference type="EMBL" id="KAJ5115656.1"/>
    </source>
</evidence>
<reference evidence="8" key="1">
    <citation type="submission" date="2022-11" db="EMBL/GenBank/DDBJ databases">
        <authorList>
            <person name="Petersen C."/>
        </authorList>
    </citation>
    <scope>NUCLEOTIDE SEQUENCE</scope>
    <source>
        <strain evidence="8">IBT 30069</strain>
    </source>
</reference>
<evidence type="ECO:0000259" key="7">
    <source>
        <dbReference type="Pfam" id="PF01494"/>
    </source>
</evidence>
<reference evidence="8" key="2">
    <citation type="journal article" date="2023" name="IMA Fungus">
        <title>Comparative genomic study of the Penicillium genus elucidates a diverse pangenome and 15 lateral gene transfer events.</title>
        <authorList>
            <person name="Petersen C."/>
            <person name="Sorensen T."/>
            <person name="Nielsen M.R."/>
            <person name="Sondergaard T.E."/>
            <person name="Sorensen J.L."/>
            <person name="Fitzpatrick D.A."/>
            <person name="Frisvad J.C."/>
            <person name="Nielsen K.L."/>
        </authorList>
    </citation>
    <scope>NUCLEOTIDE SEQUENCE</scope>
    <source>
        <strain evidence="8">IBT 30069</strain>
    </source>
</reference>
<evidence type="ECO:0000256" key="1">
    <source>
        <dbReference type="ARBA" id="ARBA00007992"/>
    </source>
</evidence>
<sequence>MPLQVIVVGAGIAGLCAATAIKQAGHHVEVFEKSRFLSEVGAAVTLSPNSSSVLAHLGFSFERARVCQLNTWETVDGINLETMGSVDQSRCEEKFGMPLMGVHRVDLHNELMRLAESRQGVPSPASCTVHCGAQVVRVSSEEGFIELQNGQRHYADLIVAADGLHSIARAHVVGGNGLKSTLTGFNAFRFLIPSSMIKGDHEFDEILAWKSDGLTVLADTRDKINERHMAWYECQDGAVQNLVGIHPSTATVKSEDNEVNKATMLEEFGHFHPSITKLIKIAPEIRSWPLMQNDPLHRWSKGKVLIIGDAAHAMLPFGGQGANQAIEDGGALGRLLQGLDDPAEIPHRITLFDMVRRKRASRIQILSTVRIGKEKQVEKQLEQYAEPGVSLPTNFEERTYHDFSFKVLQRSDEVLAAATPSTAQPPSLNGPHPENLLSFYPGKSPLVL</sequence>
<evidence type="ECO:0000313" key="9">
    <source>
        <dbReference type="Proteomes" id="UP001149165"/>
    </source>
</evidence>
<comment type="caution">
    <text evidence="8">The sequence shown here is derived from an EMBL/GenBank/DDBJ whole genome shotgun (WGS) entry which is preliminary data.</text>
</comment>
<dbReference type="OrthoDB" id="9993796at2759"/>
<dbReference type="SUPFAM" id="SSF51905">
    <property type="entry name" value="FAD/NAD(P)-binding domain"/>
    <property type="match status" value="1"/>
</dbReference>
<dbReference type="PRINTS" id="PR00420">
    <property type="entry name" value="RNGMNOXGNASE"/>
</dbReference>
<dbReference type="PANTHER" id="PTHR13789">
    <property type="entry name" value="MONOOXYGENASE"/>
    <property type="match status" value="1"/>
</dbReference>
<proteinExistence type="inferred from homology"/>
<dbReference type="InterPro" id="IPR002938">
    <property type="entry name" value="FAD-bd"/>
</dbReference>
<evidence type="ECO:0000256" key="2">
    <source>
        <dbReference type="ARBA" id="ARBA00022630"/>
    </source>
</evidence>
<dbReference type="PANTHER" id="PTHR13789:SF215">
    <property type="entry name" value="FAD-BINDING DOMAIN-CONTAINING PROTEIN-RELATED"/>
    <property type="match status" value="1"/>
</dbReference>
<dbReference type="InterPro" id="IPR036188">
    <property type="entry name" value="FAD/NAD-bd_sf"/>
</dbReference>
<dbReference type="EMBL" id="JAPQKH010000001">
    <property type="protein sequence ID" value="KAJ5115656.1"/>
    <property type="molecule type" value="Genomic_DNA"/>
</dbReference>
<dbReference type="SUPFAM" id="SSF54373">
    <property type="entry name" value="FAD-linked reductases, C-terminal domain"/>
    <property type="match status" value="1"/>
</dbReference>
<keyword evidence="2" id="KW-0285">Flavoprotein</keyword>
<dbReference type="GO" id="GO:0004497">
    <property type="term" value="F:monooxygenase activity"/>
    <property type="evidence" value="ECO:0007669"/>
    <property type="project" value="UniProtKB-KW"/>
</dbReference>